<feature type="domain" description="Type II secretion system protein GspC N-terminal" evidence="10">
    <location>
        <begin position="95"/>
        <end position="157"/>
    </location>
</feature>
<gene>
    <name evidence="11" type="ORF">Q9L42_002435</name>
</gene>
<keyword evidence="12" id="KW-1185">Reference proteome</keyword>
<evidence type="ECO:0000256" key="8">
    <source>
        <dbReference type="ARBA" id="ARBA00023136"/>
    </source>
</evidence>
<dbReference type="Proteomes" id="UP001225378">
    <property type="component" value="Chromosome"/>
</dbReference>
<keyword evidence="6" id="KW-0653">Protein transport</keyword>
<evidence type="ECO:0000256" key="9">
    <source>
        <dbReference type="SAM" id="MobiDB-lite"/>
    </source>
</evidence>
<keyword evidence="4" id="KW-0997">Cell inner membrane</keyword>
<keyword evidence="7" id="KW-1133">Transmembrane helix</keyword>
<evidence type="ECO:0000256" key="4">
    <source>
        <dbReference type="ARBA" id="ARBA00022519"/>
    </source>
</evidence>
<keyword evidence="3" id="KW-1003">Cell membrane</keyword>
<accession>A0AAU7NVG3</accession>
<feature type="region of interest" description="Disordered" evidence="9">
    <location>
        <begin position="152"/>
        <end position="177"/>
    </location>
</feature>
<keyword evidence="5" id="KW-0812">Transmembrane</keyword>
<evidence type="ECO:0000256" key="6">
    <source>
        <dbReference type="ARBA" id="ARBA00022927"/>
    </source>
</evidence>
<proteinExistence type="predicted"/>
<dbReference type="Gene3D" id="2.30.30.830">
    <property type="match status" value="1"/>
</dbReference>
<dbReference type="KEGG" id="mech:Q9L42_002435"/>
<name>A0AAU7NVG3_9GAMM</name>
<dbReference type="GO" id="GO:0005886">
    <property type="term" value="C:plasma membrane"/>
    <property type="evidence" value="ECO:0007669"/>
    <property type="project" value="UniProtKB-SubCell"/>
</dbReference>
<evidence type="ECO:0000256" key="3">
    <source>
        <dbReference type="ARBA" id="ARBA00022475"/>
    </source>
</evidence>
<feature type="compositionally biased region" description="Basic residues" evidence="9">
    <location>
        <begin position="168"/>
        <end position="177"/>
    </location>
</feature>
<sequence length="177" mass="20126">MSHNLIKLLLSLCLLLLVILLLEWLFIGSPDYSQPLDSQNGKADGLEVNLPAIKFSAASPDSYTDMVERPLFIEGRRPVIEDEEDDASQQVDKIEDLVLVGIYTVESEMTALFSKQGRDETYLKKSRGDDISGWLLQEIQADRVILEREGKRQTLMLRKPKPESASKRMPRTPRPKQ</sequence>
<evidence type="ECO:0000256" key="7">
    <source>
        <dbReference type="ARBA" id="ARBA00022989"/>
    </source>
</evidence>
<dbReference type="RefSeq" id="WP_305910016.1">
    <property type="nucleotide sequence ID" value="NZ_CP157743.1"/>
</dbReference>
<dbReference type="Pfam" id="PF11356">
    <property type="entry name" value="T2SSC"/>
    <property type="match status" value="1"/>
</dbReference>
<dbReference type="GO" id="GO:0015031">
    <property type="term" value="P:protein transport"/>
    <property type="evidence" value="ECO:0007669"/>
    <property type="project" value="UniProtKB-KW"/>
</dbReference>
<organism evidence="11 12">
    <name type="scientific">Methylomarinum roseum</name>
    <dbReference type="NCBI Taxonomy" id="3067653"/>
    <lineage>
        <taxon>Bacteria</taxon>
        <taxon>Pseudomonadati</taxon>
        <taxon>Pseudomonadota</taxon>
        <taxon>Gammaproteobacteria</taxon>
        <taxon>Methylococcales</taxon>
        <taxon>Methylococcaceae</taxon>
        <taxon>Methylomarinum</taxon>
    </lineage>
</organism>
<evidence type="ECO:0000313" key="11">
    <source>
        <dbReference type="EMBL" id="XBS21001.1"/>
    </source>
</evidence>
<evidence type="ECO:0000256" key="1">
    <source>
        <dbReference type="ARBA" id="ARBA00004533"/>
    </source>
</evidence>
<evidence type="ECO:0000313" key="12">
    <source>
        <dbReference type="Proteomes" id="UP001225378"/>
    </source>
</evidence>
<evidence type="ECO:0000256" key="2">
    <source>
        <dbReference type="ARBA" id="ARBA00022448"/>
    </source>
</evidence>
<evidence type="ECO:0000259" key="10">
    <source>
        <dbReference type="Pfam" id="PF11356"/>
    </source>
</evidence>
<comment type="subcellular location">
    <subcellularLocation>
        <location evidence="1">Cell inner membrane</location>
    </subcellularLocation>
</comment>
<keyword evidence="8" id="KW-0472">Membrane</keyword>
<protein>
    <submittedName>
        <fullName evidence="11">Type II secretion system protein N</fullName>
    </submittedName>
</protein>
<dbReference type="InterPro" id="IPR024961">
    <property type="entry name" value="T2SS_GspC_N"/>
</dbReference>
<dbReference type="AlphaFoldDB" id="A0AAU7NVG3"/>
<reference evidence="11 12" key="1">
    <citation type="journal article" date="2024" name="Microbiology">
        <title>Methylomarinum rosea sp. nov., a novel halophilic methanotrophic bacterium from the hypersaline Lake Elton.</title>
        <authorList>
            <person name="Suleimanov R.Z."/>
            <person name="Oshkin I.Y."/>
            <person name="Danilova O.V."/>
            <person name="Suzina N.E."/>
            <person name="Dedysh S.N."/>
        </authorList>
    </citation>
    <scope>NUCLEOTIDE SEQUENCE [LARGE SCALE GENOMIC DNA]</scope>
    <source>
        <strain evidence="11 12">Ch1-1</strain>
    </source>
</reference>
<dbReference type="EMBL" id="CP157743">
    <property type="protein sequence ID" value="XBS21001.1"/>
    <property type="molecule type" value="Genomic_DNA"/>
</dbReference>
<keyword evidence="2" id="KW-0813">Transport</keyword>
<evidence type="ECO:0000256" key="5">
    <source>
        <dbReference type="ARBA" id="ARBA00022692"/>
    </source>
</evidence>